<dbReference type="EC" id="4.2.1.75" evidence="3"/>
<dbReference type="EMBL" id="CP028339">
    <property type="protein sequence ID" value="AVR88484.1"/>
    <property type="molecule type" value="Genomic_DNA"/>
</dbReference>
<feature type="compositionally biased region" description="Low complexity" evidence="1">
    <location>
        <begin position="420"/>
        <end position="473"/>
    </location>
</feature>
<evidence type="ECO:0000256" key="1">
    <source>
        <dbReference type="SAM" id="MobiDB-lite"/>
    </source>
</evidence>
<evidence type="ECO:0000256" key="2">
    <source>
        <dbReference type="SAM" id="Phobius"/>
    </source>
</evidence>
<dbReference type="Proteomes" id="UP000241885">
    <property type="component" value="Chromosome"/>
</dbReference>
<dbReference type="KEGG" id="tak:Tharo_1560"/>
<evidence type="ECO:0000313" key="3">
    <source>
        <dbReference type="EMBL" id="AVR88484.1"/>
    </source>
</evidence>
<keyword evidence="3" id="KW-0456">Lyase</keyword>
<gene>
    <name evidence="3" type="ORF">Tharo_1560</name>
</gene>
<reference evidence="3 4" key="1">
    <citation type="submission" date="2018-03" db="EMBL/GenBank/DDBJ databases">
        <title>Complete genome sequence of Thauera aromatica, a model organism for studying aromatic compound degradation under denitrifying conditions.</title>
        <authorList>
            <person name="Lo H.-Y."/>
            <person name="Goris T."/>
            <person name="Boll M."/>
            <person name="Mueller J.A."/>
        </authorList>
    </citation>
    <scope>NUCLEOTIDE SEQUENCE [LARGE SCALE GENOMIC DNA]</scope>
    <source>
        <strain evidence="3 4">K172</strain>
    </source>
</reference>
<feature type="compositionally biased region" description="Pro residues" evidence="1">
    <location>
        <begin position="404"/>
        <end position="413"/>
    </location>
</feature>
<feature type="region of interest" description="Disordered" evidence="1">
    <location>
        <begin position="1"/>
        <end position="49"/>
    </location>
</feature>
<dbReference type="AlphaFoldDB" id="A0A2R4BMQ5"/>
<feature type="transmembrane region" description="Helical" evidence="2">
    <location>
        <begin position="55"/>
        <end position="75"/>
    </location>
</feature>
<feature type="compositionally biased region" description="Low complexity" evidence="1">
    <location>
        <begin position="390"/>
        <end position="403"/>
    </location>
</feature>
<keyword evidence="2" id="KW-0472">Membrane</keyword>
<feature type="compositionally biased region" description="Basic and acidic residues" evidence="1">
    <location>
        <begin position="18"/>
        <end position="27"/>
    </location>
</feature>
<proteinExistence type="predicted"/>
<dbReference type="PANTHER" id="PTHR38043:SF1">
    <property type="entry name" value="PROTEIN HEMX"/>
    <property type="match status" value="1"/>
</dbReference>
<dbReference type="RefSeq" id="WP_107220725.1">
    <property type="nucleotide sequence ID" value="NZ_CP028339.1"/>
</dbReference>
<dbReference type="GO" id="GO:0004852">
    <property type="term" value="F:uroporphyrinogen-III synthase activity"/>
    <property type="evidence" value="ECO:0007669"/>
    <property type="project" value="UniProtKB-EC"/>
</dbReference>
<evidence type="ECO:0000313" key="4">
    <source>
        <dbReference type="Proteomes" id="UP000241885"/>
    </source>
</evidence>
<feature type="region of interest" description="Disordered" evidence="1">
    <location>
        <begin position="388"/>
        <end position="473"/>
    </location>
</feature>
<dbReference type="PANTHER" id="PTHR38043">
    <property type="entry name" value="PROTEIN HEMX"/>
    <property type="match status" value="1"/>
</dbReference>
<accession>A0A2R4BMQ5</accession>
<name>A0A2R4BMQ5_THAAR</name>
<dbReference type="OrthoDB" id="9787650at2"/>
<dbReference type="Pfam" id="PF04375">
    <property type="entry name" value="HemX"/>
    <property type="match status" value="1"/>
</dbReference>
<sequence>MKEETPALTQPPASAHAPNKDDAREASARAAEPSAGAVPGTAAGAGAGESTRSPAAWWALLLALIALAGAGWAIWQVRDARTQAGALREELAQRLAEGETGAVEARGIVRQQQEVIASLQGKLGVLDAKVEATEGQAAALEALYQEFSRSREDGVIAEVEQAVVLAAQQLQIAGNVEAALIALQEAEARLAIHDRGQLAALRRALARDIDTLKLQPSLDVSGLGLRLERLLERADALPLAFEGPLPAEAAVGRELAPGEDGGLVGWVAGAWRATRAIAGDVWDEIRALVRVERLDQTDPVLLAPAQSTFLRENLKIRLLTARLALLARDGRTYEADLAQARAWVERFFDLRDERVQHALLELKELAAVKVRYEPPSLTETFTALRNAQVRGGRPAAEAGRAPATLPPPVPAGPEPESTVADPALPSAAAAEADAVPDTPSETPAAPSADVPPAAASTAPDAAGAAGPTPAAGE</sequence>
<keyword evidence="2" id="KW-1133">Transmembrane helix</keyword>
<keyword evidence="2" id="KW-0812">Transmembrane</keyword>
<feature type="compositionally biased region" description="Low complexity" evidence="1">
    <location>
        <begin position="28"/>
        <end position="44"/>
    </location>
</feature>
<protein>
    <submittedName>
        <fullName evidence="3">Heme biosynthesis TPR protein</fullName>
        <ecNumber evidence="3">4.2.1.75</ecNumber>
    </submittedName>
</protein>
<keyword evidence="4" id="KW-1185">Reference proteome</keyword>
<dbReference type="InterPro" id="IPR007470">
    <property type="entry name" value="HemX"/>
</dbReference>
<organism evidence="3 4">
    <name type="scientific">Thauera aromatica K172</name>
    <dbReference type="NCBI Taxonomy" id="44139"/>
    <lineage>
        <taxon>Bacteria</taxon>
        <taxon>Pseudomonadati</taxon>
        <taxon>Pseudomonadota</taxon>
        <taxon>Betaproteobacteria</taxon>
        <taxon>Rhodocyclales</taxon>
        <taxon>Zoogloeaceae</taxon>
        <taxon>Thauera</taxon>
    </lineage>
</organism>